<dbReference type="GO" id="GO:0000294">
    <property type="term" value="P:nuclear-transcribed mRNA catabolic process, RNase MRP-dependent"/>
    <property type="evidence" value="ECO:0007669"/>
    <property type="project" value="TreeGrafter"/>
</dbReference>
<gene>
    <name evidence="3" type="ORF">F5Z01DRAFT_182499</name>
</gene>
<evidence type="ECO:0000259" key="2">
    <source>
        <dbReference type="Pfam" id="PF20945"/>
    </source>
</evidence>
<dbReference type="AlphaFoldDB" id="A0A9P7ZJD5"/>
<name>A0A9P7ZJD5_9HYPO</name>
<comment type="caution">
    <text evidence="3">The sequence shown here is derived from an EMBL/GenBank/DDBJ whole genome shotgun (WGS) entry which is preliminary data.</text>
</comment>
<keyword evidence="4" id="KW-1185">Reference proteome</keyword>
<feature type="compositionally biased region" description="Polar residues" evidence="1">
    <location>
        <begin position="173"/>
        <end position="185"/>
    </location>
</feature>
<dbReference type="EMBL" id="MU251260">
    <property type="protein sequence ID" value="KAG9252767.1"/>
    <property type="molecule type" value="Genomic_DNA"/>
</dbReference>
<feature type="domain" description="RNase MRP protein 1 RNA binding" evidence="2">
    <location>
        <begin position="30"/>
        <end position="112"/>
    </location>
</feature>
<dbReference type="Pfam" id="PF20945">
    <property type="entry name" value="RMP1"/>
    <property type="match status" value="1"/>
</dbReference>
<feature type="compositionally biased region" description="Basic residues" evidence="1">
    <location>
        <begin position="196"/>
        <end position="205"/>
    </location>
</feature>
<feature type="region of interest" description="Disordered" evidence="1">
    <location>
        <begin position="128"/>
        <end position="218"/>
    </location>
</feature>
<organism evidence="3 4">
    <name type="scientific">Emericellopsis atlantica</name>
    <dbReference type="NCBI Taxonomy" id="2614577"/>
    <lineage>
        <taxon>Eukaryota</taxon>
        <taxon>Fungi</taxon>
        <taxon>Dikarya</taxon>
        <taxon>Ascomycota</taxon>
        <taxon>Pezizomycotina</taxon>
        <taxon>Sordariomycetes</taxon>
        <taxon>Hypocreomycetidae</taxon>
        <taxon>Hypocreales</taxon>
        <taxon>Bionectriaceae</taxon>
        <taxon>Emericellopsis</taxon>
    </lineage>
</organism>
<dbReference type="RefSeq" id="XP_046116691.1">
    <property type="nucleotide sequence ID" value="XM_046257966.1"/>
</dbReference>
<feature type="compositionally biased region" description="Basic and acidic residues" evidence="1">
    <location>
        <begin position="148"/>
        <end position="172"/>
    </location>
</feature>
<dbReference type="CDD" id="cd22573">
    <property type="entry name" value="RMP1_RBD"/>
    <property type="match status" value="1"/>
</dbReference>
<dbReference type="PANTHER" id="PTHR37792">
    <property type="entry name" value="RIBONUCLEASE MRP PROTEIN SUBUNIT RMP1"/>
    <property type="match status" value="1"/>
</dbReference>
<dbReference type="OrthoDB" id="5414547at2759"/>
<proteinExistence type="predicted"/>
<evidence type="ECO:0000313" key="3">
    <source>
        <dbReference type="EMBL" id="KAG9252767.1"/>
    </source>
</evidence>
<reference evidence="3" key="1">
    <citation type="journal article" date="2021" name="IMA Fungus">
        <title>Genomic characterization of three marine fungi, including Emericellopsis atlantica sp. nov. with signatures of a generalist lifestyle and marine biomass degradation.</title>
        <authorList>
            <person name="Hagestad O.C."/>
            <person name="Hou L."/>
            <person name="Andersen J.H."/>
            <person name="Hansen E.H."/>
            <person name="Altermark B."/>
            <person name="Li C."/>
            <person name="Kuhnert E."/>
            <person name="Cox R.J."/>
            <person name="Crous P.W."/>
            <person name="Spatafora J.W."/>
            <person name="Lail K."/>
            <person name="Amirebrahimi M."/>
            <person name="Lipzen A."/>
            <person name="Pangilinan J."/>
            <person name="Andreopoulos W."/>
            <person name="Hayes R.D."/>
            <person name="Ng V."/>
            <person name="Grigoriev I.V."/>
            <person name="Jackson S.A."/>
            <person name="Sutton T.D.S."/>
            <person name="Dobson A.D.W."/>
            <person name="Rama T."/>
        </authorList>
    </citation>
    <scope>NUCLEOTIDE SEQUENCE</scope>
    <source>
        <strain evidence="3">TS7</strain>
    </source>
</reference>
<accession>A0A9P7ZJD5</accession>
<dbReference type="Proteomes" id="UP000887229">
    <property type="component" value="Unassembled WGS sequence"/>
</dbReference>
<dbReference type="InterPro" id="IPR047204">
    <property type="entry name" value="RMP1_RBD"/>
</dbReference>
<dbReference type="GO" id="GO:0000172">
    <property type="term" value="C:ribonuclease MRP complex"/>
    <property type="evidence" value="ECO:0007669"/>
    <property type="project" value="InterPro"/>
</dbReference>
<protein>
    <recommendedName>
        <fullName evidence="2">RNase MRP protein 1 RNA binding domain-containing protein</fullName>
    </recommendedName>
</protein>
<sequence>MNRAPSSRPLPTVEDIDKLRDAFAPILPLLDGFNHRHKNQHRASHWWSRFALLRRAVRAIVKSPERKPEALLPRIAWMKEQVIPKTYLPLTQCAADNQHAPLGLLLVTILARINAAVAAALPTTEDDLRPAAGHASEQPPSQPAKAGSSEKGELISRDALDLHGKTTLRETAKATSSGVNKVQKMTKTREEPRAQLNKKKKKKKAAKSDDFASMFDSI</sequence>
<dbReference type="InterPro" id="IPR047205">
    <property type="entry name" value="RMP1"/>
</dbReference>
<dbReference type="GO" id="GO:0000466">
    <property type="term" value="P:maturation of 5.8S rRNA from tricistronic rRNA transcript (SSU-rRNA, 5.8S rRNA, LSU-rRNA)"/>
    <property type="evidence" value="ECO:0007669"/>
    <property type="project" value="TreeGrafter"/>
</dbReference>
<dbReference type="GO" id="GO:0042134">
    <property type="term" value="F:rRNA primary transcript binding"/>
    <property type="evidence" value="ECO:0007669"/>
    <property type="project" value="InterPro"/>
</dbReference>
<evidence type="ECO:0000256" key="1">
    <source>
        <dbReference type="SAM" id="MobiDB-lite"/>
    </source>
</evidence>
<dbReference type="GeneID" id="70288869"/>
<evidence type="ECO:0000313" key="4">
    <source>
        <dbReference type="Proteomes" id="UP000887229"/>
    </source>
</evidence>
<dbReference type="PANTHER" id="PTHR37792:SF1">
    <property type="entry name" value="RIBONUCLEASE MRP PROTEIN SUBUNIT RMP1"/>
    <property type="match status" value="1"/>
</dbReference>